<protein>
    <submittedName>
        <fullName evidence="2">Uncharacterized protein</fullName>
    </submittedName>
</protein>
<feature type="compositionally biased region" description="Gly residues" evidence="1">
    <location>
        <begin position="1026"/>
        <end position="1039"/>
    </location>
</feature>
<accession>A0A150G5M8</accession>
<gene>
    <name evidence="2" type="ORF">GPECTOR_64g124</name>
</gene>
<feature type="region of interest" description="Disordered" evidence="1">
    <location>
        <begin position="938"/>
        <end position="1273"/>
    </location>
</feature>
<feature type="compositionally biased region" description="Low complexity" evidence="1">
    <location>
        <begin position="1129"/>
        <end position="1162"/>
    </location>
</feature>
<feature type="region of interest" description="Disordered" evidence="1">
    <location>
        <begin position="23"/>
        <end position="51"/>
    </location>
</feature>
<feature type="compositionally biased region" description="Low complexity" evidence="1">
    <location>
        <begin position="1040"/>
        <end position="1055"/>
    </location>
</feature>
<organism evidence="2 3">
    <name type="scientific">Gonium pectorale</name>
    <name type="common">Green alga</name>
    <dbReference type="NCBI Taxonomy" id="33097"/>
    <lineage>
        <taxon>Eukaryota</taxon>
        <taxon>Viridiplantae</taxon>
        <taxon>Chlorophyta</taxon>
        <taxon>core chlorophytes</taxon>
        <taxon>Chlorophyceae</taxon>
        <taxon>CS clade</taxon>
        <taxon>Chlamydomonadales</taxon>
        <taxon>Volvocaceae</taxon>
        <taxon>Gonium</taxon>
    </lineage>
</organism>
<evidence type="ECO:0000256" key="1">
    <source>
        <dbReference type="SAM" id="MobiDB-lite"/>
    </source>
</evidence>
<sequence>MDKDGLLDNLANGLASLEGFILPSTPPASGEEALRAASAGTAGTSTDHEERPDAALRASLHSASQLPAFHAQQRLSSAVSVRTPVAEAVQAPPGGTAVPMPGGPMLVPGSPTLAFFLQLAPPASHDLVAAALPPAPRPGPPPTGYSPPPAPGQPPPHHAGSTGRLPTPELPVERHVLKLPPPPFGSIWGAGPHGFQPDGPPVDPLALRHVLLLLTFNTPAATQAALARLHAAALASNGAAVLAALQPVPLVARLFADAAAARDSERAERCADVLLALLAAAALPLPDDVAASLVVPAAVSLLGGGAARAAAAGGAVSAAAAAASASGALSSCGLHFTHQPSVDDRRAAPAGLPTPSLPSAQPLFQHLLLVSQHSQPHQPSLPHAHTSPHAAAAAAHTAPPSCRLAAARLLLFLATRGGGPASPSAPPGVAGGAGPGRCSGAACDRLVAAGALEACAVALRDSVAVDPELQLVTLRLLAALTADASGWPWEWPVVRAAAVEGCARHTVTLLQLLSPADWWGGGAGSCGGGLVAEDAAAHEAAREVVVYLSRGPLLVREALLRAGVLAPLVEALMLWPPPGLQAAAGAATARRSSITGAVPPPPAMMAGGRRNSVTGVLPTGPGAASAGGAAAAYAGSGFSALRQHFCLCLGVLLNLSSLPRAADAPPPAGVVSPASSAFVELLLNLALDPACHPALAAAGAPATLVRSIASATFQQQLRLGPGPAGAPSLVQPWRAVAALRLVAALAADARFSAPRPHMQAELVAAGAVEEVVEEVQRTAAMLMFLDCGGGGGGDMAAAEAYERSLCALCALMTGNHEVQRSVAAAPGLLSSLAAALAAPAVMRSECRLRVTLAAWRLITAPLAAPGADADPTTAVNLLVGLGHDPDTMPYGAHADGLPAVGAAAATALFAPMAQASPPPPPLARQSVLQGAAAAAGVASTSTSGATHAPAPVRLRRRSSEVGRRAFDRISEADREGDSGSSNRSLRNSLSASAGRSRTQLWTGPQLPGTPLAAPGGAPPRELASRGGAGQSRGGGGGEGPSSLRSMERSSSSAAMPPCTGDYDLPSSSSMASKSAAALSSPRVQRPGPGPGPHQQPPHRSVFVSHDSDDEAELGPPGPGPGPGPGSGSGPASRNSSARNSQLRPAAVLAGPASAPASASVSGRLEPAQLPGALPDHRADNAPGGEGQVAAAVEGGPGSGSRIGTPRHGSPEALRLAKGSTSSFRSVGGVGAPDGGPPASPRPAATLPVRPAPASPPASARSLGDDGGYSEGAGAGRATVTEMAPPLRCLVTHLQALLGRPGCRAGAALVLVQLSRLAVVRGSAAMAAGWGPLMEAITSSLTGGAAGTDTPSPPTR</sequence>
<feature type="region of interest" description="Disordered" evidence="1">
    <location>
        <begin position="372"/>
        <end position="395"/>
    </location>
</feature>
<feature type="compositionally biased region" description="Low complexity" evidence="1">
    <location>
        <begin position="938"/>
        <end position="952"/>
    </location>
</feature>
<name>A0A150G5M8_GONPE</name>
<feature type="compositionally biased region" description="Gly residues" evidence="1">
    <location>
        <begin position="1264"/>
        <end position="1273"/>
    </location>
</feature>
<feature type="region of interest" description="Disordered" evidence="1">
    <location>
        <begin position="129"/>
        <end position="168"/>
    </location>
</feature>
<proteinExistence type="predicted"/>
<evidence type="ECO:0000313" key="3">
    <source>
        <dbReference type="Proteomes" id="UP000075714"/>
    </source>
</evidence>
<feature type="compositionally biased region" description="Low complexity" evidence="1">
    <location>
        <begin position="382"/>
        <end position="395"/>
    </location>
</feature>
<feature type="compositionally biased region" description="Pro residues" evidence="1">
    <location>
        <begin position="133"/>
        <end position="157"/>
    </location>
</feature>
<feature type="compositionally biased region" description="Low complexity" evidence="1">
    <location>
        <begin position="36"/>
        <end position="45"/>
    </location>
</feature>
<keyword evidence="3" id="KW-1185">Reference proteome</keyword>
<dbReference type="STRING" id="33097.A0A150G5M8"/>
<feature type="compositionally biased region" description="Basic and acidic residues" evidence="1">
    <location>
        <begin position="957"/>
        <end position="977"/>
    </location>
</feature>
<feature type="compositionally biased region" description="Low complexity" evidence="1">
    <location>
        <begin position="1066"/>
        <end position="1086"/>
    </location>
</feature>
<dbReference type="OrthoDB" id="553323at2759"/>
<dbReference type="Proteomes" id="UP000075714">
    <property type="component" value="Unassembled WGS sequence"/>
</dbReference>
<feature type="compositionally biased region" description="Low complexity" evidence="1">
    <location>
        <begin position="978"/>
        <end position="1025"/>
    </location>
</feature>
<reference evidence="3" key="1">
    <citation type="journal article" date="2016" name="Nat. Commun.">
        <title>The Gonium pectorale genome demonstrates co-option of cell cycle regulation during the evolution of multicellularity.</title>
        <authorList>
            <person name="Hanschen E.R."/>
            <person name="Marriage T.N."/>
            <person name="Ferris P.J."/>
            <person name="Hamaji T."/>
            <person name="Toyoda A."/>
            <person name="Fujiyama A."/>
            <person name="Neme R."/>
            <person name="Noguchi H."/>
            <person name="Minakuchi Y."/>
            <person name="Suzuki M."/>
            <person name="Kawai-Toyooka H."/>
            <person name="Smith D.R."/>
            <person name="Sparks H."/>
            <person name="Anderson J."/>
            <person name="Bakaric R."/>
            <person name="Luria V."/>
            <person name="Karger A."/>
            <person name="Kirschner M.W."/>
            <person name="Durand P.M."/>
            <person name="Michod R.E."/>
            <person name="Nozaki H."/>
            <person name="Olson B.J."/>
        </authorList>
    </citation>
    <scope>NUCLEOTIDE SEQUENCE [LARGE SCALE GENOMIC DNA]</scope>
    <source>
        <strain evidence="3">NIES-2863</strain>
    </source>
</reference>
<dbReference type="EMBL" id="LSYV01000065">
    <property type="protein sequence ID" value="KXZ44630.1"/>
    <property type="molecule type" value="Genomic_DNA"/>
</dbReference>
<comment type="caution">
    <text evidence="2">The sequence shown here is derived from an EMBL/GenBank/DDBJ whole genome shotgun (WGS) entry which is preliminary data.</text>
</comment>
<evidence type="ECO:0000313" key="2">
    <source>
        <dbReference type="EMBL" id="KXZ44630.1"/>
    </source>
</evidence>